<accession>A0A7G2CM10</accession>
<feature type="region of interest" description="Disordered" evidence="2">
    <location>
        <begin position="103"/>
        <end position="137"/>
    </location>
</feature>
<protein>
    <recommendedName>
        <fullName evidence="1">Serine/threonine-protein phosphatase</fullName>
        <ecNumber evidence="1">3.1.3.16</ecNumber>
    </recommendedName>
</protein>
<dbReference type="VEuPathDB" id="TriTrypDB:ADEAN_000747500"/>
<comment type="catalytic activity">
    <reaction evidence="1">
        <text>O-phospho-L-threonyl-[protein] + H2O = L-threonyl-[protein] + phosphate</text>
        <dbReference type="Rhea" id="RHEA:47004"/>
        <dbReference type="Rhea" id="RHEA-COMP:11060"/>
        <dbReference type="Rhea" id="RHEA-COMP:11605"/>
        <dbReference type="ChEBI" id="CHEBI:15377"/>
        <dbReference type="ChEBI" id="CHEBI:30013"/>
        <dbReference type="ChEBI" id="CHEBI:43474"/>
        <dbReference type="ChEBI" id="CHEBI:61977"/>
        <dbReference type="EC" id="3.1.3.16"/>
    </reaction>
</comment>
<organism evidence="4 5">
    <name type="scientific">Angomonas deanei</name>
    <dbReference type="NCBI Taxonomy" id="59799"/>
    <lineage>
        <taxon>Eukaryota</taxon>
        <taxon>Discoba</taxon>
        <taxon>Euglenozoa</taxon>
        <taxon>Kinetoplastea</taxon>
        <taxon>Metakinetoplastina</taxon>
        <taxon>Trypanosomatida</taxon>
        <taxon>Trypanosomatidae</taxon>
        <taxon>Strigomonadinae</taxon>
        <taxon>Angomonas</taxon>
    </lineage>
</organism>
<gene>
    <name evidence="4" type="ORF">ADEAN_000747500</name>
</gene>
<dbReference type="Gene3D" id="3.60.21.10">
    <property type="match status" value="1"/>
</dbReference>
<keyword evidence="5" id="KW-1185">Reference proteome</keyword>
<sequence>MAQLNIHENSVVLFGFGDSCTVHLPDTATRAYWQRTRKVPQEVVLTLFHHCAVGIHIIVNDPNFTIYINQKRCLRFYTPIRIPSDAVLTFRMEKSSAEYKLALSPMDFPEQPRRRPIRATDSLQSTENSDDDDDVKEESFDNIYSTSDVSSVVVQGKKRYSWTDDSSSETDVSQDDKKNKFRSHMKFLSLMEYEARSASLTNSSTIDNSLTKSTEDSMLCAAEHIITCTRRHYANVDEGQFTPFTQSEKQQLLNCFKRVCGALTDQLRSTAQPVLHCQSPLFCCGDLHGSYRDLQTILKYTFPHGYSRELEMPSLFIGDYVDRGPYSVQVIMELFSFAVLNPKGIFLLRGNHEDPQVNGDIRLFQEGSFIQQCEEFFGVSPGRDFWRLCNETFKYLPVAAVIDEQVFVCHGGVPLLAGTDTRSVLGIQSDTIQCDPDSDLVQLLCKSNSGFHKNVPGEIVFERFLNNDLGEEDIFFFDSLSPHSQDTPGTAARRQLVRELLWNDPSSATPFFNSNSQFTDNSCPYVTQFDIFGFRYNSRGNYCEGVIREFSKSALEQFLGRFNFKLLIRAHKKSDELYDTRDGRVVTLQSCSNPTCAGACILSRDEVQLVSWYSVNNSKICDEEAERDNRRRLLFSTHSASEYQSLDRSLPAIDPNPTEFG</sequence>
<dbReference type="GO" id="GO:0005634">
    <property type="term" value="C:nucleus"/>
    <property type="evidence" value="ECO:0007669"/>
    <property type="project" value="TreeGrafter"/>
</dbReference>
<dbReference type="PROSITE" id="PS00125">
    <property type="entry name" value="SER_THR_PHOSPHATASE"/>
    <property type="match status" value="1"/>
</dbReference>
<comment type="similarity">
    <text evidence="1">Belongs to the PPP phosphatase family.</text>
</comment>
<dbReference type="PANTHER" id="PTHR11668:SF496">
    <property type="entry name" value="SERINE_THREONINE-PROTEIN PHOSPHATASE"/>
    <property type="match status" value="1"/>
</dbReference>
<dbReference type="GO" id="GO:0005737">
    <property type="term" value="C:cytoplasm"/>
    <property type="evidence" value="ECO:0007669"/>
    <property type="project" value="TreeGrafter"/>
</dbReference>
<dbReference type="PRINTS" id="PR00114">
    <property type="entry name" value="STPHPHTASE"/>
</dbReference>
<dbReference type="PANTHER" id="PTHR11668">
    <property type="entry name" value="SERINE/THREONINE PROTEIN PHOSPHATASE"/>
    <property type="match status" value="1"/>
</dbReference>
<evidence type="ECO:0000313" key="5">
    <source>
        <dbReference type="Proteomes" id="UP000515908"/>
    </source>
</evidence>
<keyword evidence="1" id="KW-0378">Hydrolase</keyword>
<dbReference type="InterPro" id="IPR029052">
    <property type="entry name" value="Metallo-depent_PP-like"/>
</dbReference>
<evidence type="ECO:0000259" key="3">
    <source>
        <dbReference type="PROSITE" id="PS00125"/>
    </source>
</evidence>
<evidence type="ECO:0000313" key="4">
    <source>
        <dbReference type="EMBL" id="CAD2219961.1"/>
    </source>
</evidence>
<feature type="domain" description="Serine/threonine specific protein phosphatases" evidence="3">
    <location>
        <begin position="348"/>
        <end position="353"/>
    </location>
</feature>
<evidence type="ECO:0000256" key="2">
    <source>
        <dbReference type="SAM" id="MobiDB-lite"/>
    </source>
</evidence>
<dbReference type="InterPro" id="IPR004843">
    <property type="entry name" value="Calcineurin-like_PHP"/>
</dbReference>
<dbReference type="AlphaFoldDB" id="A0A7G2CM10"/>
<dbReference type="EC" id="3.1.3.16" evidence="1"/>
<reference evidence="4 5" key="1">
    <citation type="submission" date="2020-08" db="EMBL/GenBank/DDBJ databases">
        <authorList>
            <person name="Newling K."/>
            <person name="Davey J."/>
            <person name="Forrester S."/>
        </authorList>
    </citation>
    <scope>NUCLEOTIDE SEQUENCE [LARGE SCALE GENOMIC DNA]</scope>
    <source>
        <strain evidence="5">Crithidia deanei Carvalho (ATCC PRA-265)</strain>
    </source>
</reference>
<dbReference type="EMBL" id="LR877159">
    <property type="protein sequence ID" value="CAD2219961.1"/>
    <property type="molecule type" value="Genomic_DNA"/>
</dbReference>
<dbReference type="Proteomes" id="UP000515908">
    <property type="component" value="Chromosome 15"/>
</dbReference>
<dbReference type="CDD" id="cd00144">
    <property type="entry name" value="MPP_PPP_family"/>
    <property type="match status" value="1"/>
</dbReference>
<proteinExistence type="inferred from homology"/>
<dbReference type="InterPro" id="IPR006186">
    <property type="entry name" value="Ser/Thr-sp_prot-phosphatase"/>
</dbReference>
<dbReference type="SUPFAM" id="SSF56300">
    <property type="entry name" value="Metallo-dependent phosphatases"/>
    <property type="match status" value="1"/>
</dbReference>
<dbReference type="InterPro" id="IPR050341">
    <property type="entry name" value="PP1_catalytic_subunit"/>
</dbReference>
<dbReference type="SMART" id="SM00156">
    <property type="entry name" value="PP2Ac"/>
    <property type="match status" value="1"/>
</dbReference>
<name>A0A7G2CM10_9TRYP</name>
<evidence type="ECO:0000256" key="1">
    <source>
        <dbReference type="RuleBase" id="RU004273"/>
    </source>
</evidence>
<dbReference type="GO" id="GO:0004722">
    <property type="term" value="F:protein serine/threonine phosphatase activity"/>
    <property type="evidence" value="ECO:0007669"/>
    <property type="project" value="UniProtKB-EC"/>
</dbReference>
<dbReference type="Pfam" id="PF00149">
    <property type="entry name" value="Metallophos"/>
    <property type="match status" value="1"/>
</dbReference>